<dbReference type="PROSITE" id="PS00375">
    <property type="entry name" value="UDPGT"/>
    <property type="match status" value="1"/>
</dbReference>
<dbReference type="PANTHER" id="PTHR48050:SF13">
    <property type="entry name" value="STEROL 3-BETA-GLUCOSYLTRANSFERASE UGT80A2"/>
    <property type="match status" value="1"/>
</dbReference>
<evidence type="ECO:0000259" key="3">
    <source>
        <dbReference type="Pfam" id="PF06722"/>
    </source>
</evidence>
<organism evidence="4 5">
    <name type="scientific">Streptoalloteichus hindustanus</name>
    <dbReference type="NCBI Taxonomy" id="2017"/>
    <lineage>
        <taxon>Bacteria</taxon>
        <taxon>Bacillati</taxon>
        <taxon>Actinomycetota</taxon>
        <taxon>Actinomycetes</taxon>
        <taxon>Pseudonocardiales</taxon>
        <taxon>Pseudonocardiaceae</taxon>
        <taxon>Streptoalloteichus</taxon>
    </lineage>
</organism>
<gene>
    <name evidence="4" type="ORF">SAMN05444320_11473</name>
</gene>
<dbReference type="RefSeq" id="WP_073489412.1">
    <property type="nucleotide sequence ID" value="NZ_FQVN01000014.1"/>
</dbReference>
<protein>
    <submittedName>
        <fullName evidence="4">Glycosyltransferase, MGT family</fullName>
    </submittedName>
</protein>
<evidence type="ECO:0000256" key="2">
    <source>
        <dbReference type="ARBA" id="ARBA00022679"/>
    </source>
</evidence>
<dbReference type="InterPro" id="IPR035595">
    <property type="entry name" value="UDP_glycos_trans_CS"/>
</dbReference>
<dbReference type="Pfam" id="PF06722">
    <property type="entry name" value="EryCIII-like_C"/>
    <property type="match status" value="1"/>
</dbReference>
<dbReference type="Proteomes" id="UP000184501">
    <property type="component" value="Unassembled WGS sequence"/>
</dbReference>
<evidence type="ECO:0000313" key="5">
    <source>
        <dbReference type="Proteomes" id="UP000184501"/>
    </source>
</evidence>
<dbReference type="GO" id="GO:0008194">
    <property type="term" value="F:UDP-glycosyltransferase activity"/>
    <property type="evidence" value="ECO:0007669"/>
    <property type="project" value="InterPro"/>
</dbReference>
<sequence>MPKKLLFVTLAGHGHVTPTLALVEELVRRGHHVEYATGEEHSEAVVKAGARWVPLPSMKAFPVAEKVDRDAILSWFRFFFAAMCDVYPVLHQHCATERPDAICYDATNWPARVVAEKLGIPAVRTVPNLASNGTFSLRSAMMDGIPEDHPALVALAEDAARFAAEHGVPFGTADMMDVPEKLNLVFLPREFQIAGDSFDERFRFVGPMLGDRERQEPWTPRDPERPVLFVSLGSVFTDRAFYRSCLEAFDDGAWQVAMNVSGVDVAELGPVPSTVDVRSWFPQPAVLRHAAAFVSHTGMNSTMEALYYKVPLIAHPQMPEQALNADRVQELGLGERLGGAITAEVLRETVDRVASSAAVRANLDRMREVIEKSGGPARSADEIEDYLAASA</sequence>
<dbReference type="Gene3D" id="3.40.50.2000">
    <property type="entry name" value="Glycogen Phosphorylase B"/>
    <property type="match status" value="2"/>
</dbReference>
<dbReference type="FunFam" id="3.40.50.2000:FF:000072">
    <property type="entry name" value="Glycosyl transferase"/>
    <property type="match status" value="1"/>
</dbReference>
<dbReference type="OrthoDB" id="6620093at2"/>
<dbReference type="InterPro" id="IPR010610">
    <property type="entry name" value="EryCIII-like_C"/>
</dbReference>
<proteinExistence type="inferred from homology"/>
<dbReference type="STRING" id="2017.SAMN05444320_11473"/>
<accession>A0A1M5MVY4</accession>
<keyword evidence="5" id="KW-1185">Reference proteome</keyword>
<name>A0A1M5MVY4_STRHI</name>
<comment type="similarity">
    <text evidence="1">Belongs to the UDP-glycosyltransferase family.</text>
</comment>
<dbReference type="InterPro" id="IPR006326">
    <property type="entry name" value="UDPGT_MGT-like"/>
</dbReference>
<dbReference type="InterPro" id="IPR002213">
    <property type="entry name" value="UDP_glucos_trans"/>
</dbReference>
<dbReference type="GO" id="GO:0016758">
    <property type="term" value="F:hexosyltransferase activity"/>
    <property type="evidence" value="ECO:0007669"/>
    <property type="project" value="InterPro"/>
</dbReference>
<reference evidence="4 5" key="1">
    <citation type="submission" date="2016-11" db="EMBL/GenBank/DDBJ databases">
        <authorList>
            <person name="Jaros S."/>
            <person name="Januszkiewicz K."/>
            <person name="Wedrychowicz H."/>
        </authorList>
    </citation>
    <scope>NUCLEOTIDE SEQUENCE [LARGE SCALE GENOMIC DNA]</scope>
    <source>
        <strain evidence="4 5">DSM 44523</strain>
    </source>
</reference>
<evidence type="ECO:0000313" key="4">
    <source>
        <dbReference type="EMBL" id="SHG81441.1"/>
    </source>
</evidence>
<dbReference type="InterPro" id="IPR050426">
    <property type="entry name" value="Glycosyltransferase_28"/>
</dbReference>
<dbReference type="EMBL" id="FQVN01000014">
    <property type="protein sequence ID" value="SHG81441.1"/>
    <property type="molecule type" value="Genomic_DNA"/>
</dbReference>
<dbReference type="CDD" id="cd03784">
    <property type="entry name" value="GT1_Gtf-like"/>
    <property type="match status" value="1"/>
</dbReference>
<dbReference type="PANTHER" id="PTHR48050">
    <property type="entry name" value="STEROL 3-BETA-GLUCOSYLTRANSFERASE"/>
    <property type="match status" value="1"/>
</dbReference>
<dbReference type="SUPFAM" id="SSF53756">
    <property type="entry name" value="UDP-Glycosyltransferase/glycogen phosphorylase"/>
    <property type="match status" value="1"/>
</dbReference>
<dbReference type="AlphaFoldDB" id="A0A1M5MVY4"/>
<dbReference type="GO" id="GO:0017000">
    <property type="term" value="P:antibiotic biosynthetic process"/>
    <property type="evidence" value="ECO:0007669"/>
    <property type="project" value="UniProtKB-ARBA"/>
</dbReference>
<evidence type="ECO:0000256" key="1">
    <source>
        <dbReference type="ARBA" id="ARBA00009995"/>
    </source>
</evidence>
<feature type="domain" description="Erythromycin biosynthesis protein CIII-like C-terminal" evidence="3">
    <location>
        <begin position="265"/>
        <end position="376"/>
    </location>
</feature>
<keyword evidence="2 4" id="KW-0808">Transferase</keyword>
<dbReference type="NCBIfam" id="TIGR01426">
    <property type="entry name" value="MGT"/>
    <property type="match status" value="1"/>
</dbReference>